<dbReference type="GO" id="GO:0004674">
    <property type="term" value="F:protein serine/threonine kinase activity"/>
    <property type="evidence" value="ECO:0007669"/>
    <property type="project" value="UniProtKB-KW"/>
</dbReference>
<comment type="subcellular location">
    <subcellularLocation>
        <location evidence="1">Secreted</location>
    </subcellularLocation>
</comment>
<organism evidence="8 9">
    <name type="scientific">Gigaspora margarita</name>
    <dbReference type="NCBI Taxonomy" id="4874"/>
    <lineage>
        <taxon>Eukaryota</taxon>
        <taxon>Fungi</taxon>
        <taxon>Fungi incertae sedis</taxon>
        <taxon>Mucoromycota</taxon>
        <taxon>Glomeromycotina</taxon>
        <taxon>Glomeromycetes</taxon>
        <taxon>Diversisporales</taxon>
        <taxon>Gigasporaceae</taxon>
        <taxon>Gigaspora</taxon>
    </lineage>
</organism>
<dbReference type="InterPro" id="IPR056861">
    <property type="entry name" value="HMCN1-like_VWA"/>
</dbReference>
<keyword evidence="4" id="KW-0808">Transferase</keyword>
<dbReference type="InterPro" id="IPR036465">
    <property type="entry name" value="vWFA_dom_sf"/>
</dbReference>
<evidence type="ECO:0000256" key="2">
    <source>
        <dbReference type="ARBA" id="ARBA00022525"/>
    </source>
</evidence>
<dbReference type="SUPFAM" id="SSF53300">
    <property type="entry name" value="vWA-like"/>
    <property type="match status" value="1"/>
</dbReference>
<dbReference type="InterPro" id="IPR011009">
    <property type="entry name" value="Kinase-like_dom_sf"/>
</dbReference>
<dbReference type="EMBL" id="WTPW01000128">
    <property type="protein sequence ID" value="KAF0544023.1"/>
    <property type="molecule type" value="Genomic_DNA"/>
</dbReference>
<evidence type="ECO:0000259" key="7">
    <source>
        <dbReference type="PROSITE" id="PS51158"/>
    </source>
</evidence>
<comment type="caution">
    <text evidence="8">The sequence shown here is derived from an EMBL/GenBank/DDBJ whole genome shotgun (WGS) entry which is preliminary data.</text>
</comment>
<feature type="domain" description="Alpha-type protein kinase" evidence="7">
    <location>
        <begin position="450"/>
        <end position="617"/>
    </location>
</feature>
<dbReference type="InterPro" id="IPR052969">
    <property type="entry name" value="Thr-specific_kinase-like"/>
</dbReference>
<dbReference type="AlphaFoldDB" id="A0A8H4AYG8"/>
<dbReference type="PANTHER" id="PTHR47763:SF4">
    <property type="entry name" value="ALPHA-PROTEIN KINASE VWKA"/>
    <property type="match status" value="1"/>
</dbReference>
<dbReference type="PROSITE" id="PS51158">
    <property type="entry name" value="ALPHA_KINASE"/>
    <property type="match status" value="1"/>
</dbReference>
<dbReference type="Gene3D" id="3.30.200.20">
    <property type="entry name" value="Phosphorylase Kinase, domain 1"/>
    <property type="match status" value="1"/>
</dbReference>
<dbReference type="Pfam" id="PF02816">
    <property type="entry name" value="Alpha_kinase"/>
    <property type="match status" value="1"/>
</dbReference>
<gene>
    <name evidence="8" type="ORF">F8M41_003126</name>
</gene>
<dbReference type="OrthoDB" id="301415at2759"/>
<proteinExistence type="predicted"/>
<protein>
    <submittedName>
        <fullName evidence="8">Kinase-like protein</fullName>
    </submittedName>
</protein>
<evidence type="ECO:0000256" key="3">
    <source>
        <dbReference type="ARBA" id="ARBA00022527"/>
    </source>
</evidence>
<evidence type="ECO:0000256" key="1">
    <source>
        <dbReference type="ARBA" id="ARBA00004613"/>
    </source>
</evidence>
<keyword evidence="5" id="KW-0732">Signal</keyword>
<dbReference type="InterPro" id="IPR004166">
    <property type="entry name" value="a-kinase_dom"/>
</dbReference>
<dbReference type="Pfam" id="PF25106">
    <property type="entry name" value="VWA_4"/>
    <property type="match status" value="1"/>
</dbReference>
<evidence type="ECO:0000256" key="5">
    <source>
        <dbReference type="ARBA" id="ARBA00022729"/>
    </source>
</evidence>
<dbReference type="SUPFAM" id="SSF56112">
    <property type="entry name" value="Protein kinase-like (PK-like)"/>
    <property type="match status" value="1"/>
</dbReference>
<keyword evidence="2" id="KW-0964">Secreted</keyword>
<dbReference type="GO" id="GO:0005524">
    <property type="term" value="F:ATP binding"/>
    <property type="evidence" value="ECO:0007669"/>
    <property type="project" value="InterPro"/>
</dbReference>
<sequence length="617" mass="71774">MDPVTATVVSALPSLLQASLQLINTIKQTIKISINNKHVDCSLEFIQYYYTGKCVKAPESIINCADKHTTVFERIYNSEGMICYNITKPSFDREQFYYLLISWKAQFGISKEFCVQLCTEQFPVNKEEKRKFFEAKHTLNPQSPGYIFKWPKDGETPKVKFKYTTTMTDSNDCEINVCFRDFDNYESNHYAKILKNPRYRSMINKTISSRTAVSTEIINDIRNLLNVDLCFVLDCTGSTDEYILAAKNYIKKLIKSMNKVNPKIKIWFGFCGYRDYDDKDHLQSLEFTDSYKRFENFVTNMRANGGDDFPEDVLGRLNRAIKMKWMHDTRILIHIGDAPPHGALFNASGASDNYPNGHSDRLSAENVLSEMKSKKNHLFFREDYRKNRENAQYISRNNCNEAFLAISHTVISMKSGKDAYLLQCSNNEPNWLKLTTRNAILSSYTPLRSLDEAKNNKYITEQNCKTENFTFKIALKPFASGAEKDVYYDREEQYQKVMKKYKNSEIDKPYLESVEIASVALFLSDKFNSAAKKFHIKKIEFLQVFFLKDVRQRRLLKDVEQHYIVEKKLDNFERFNSNIGVIVKYRPVLEAHFTYDFTGEYLFVCDLQGANLIIGSH</sequence>
<accession>A0A8H4AYG8</accession>
<name>A0A8H4AYG8_GIGMA</name>
<dbReference type="Gene3D" id="3.40.50.410">
    <property type="entry name" value="von Willebrand factor, type A domain"/>
    <property type="match status" value="1"/>
</dbReference>
<keyword evidence="3" id="KW-0723">Serine/threonine-protein kinase</keyword>
<evidence type="ECO:0000256" key="6">
    <source>
        <dbReference type="ARBA" id="ARBA00022777"/>
    </source>
</evidence>
<dbReference type="Proteomes" id="UP000439903">
    <property type="component" value="Unassembled WGS sequence"/>
</dbReference>
<evidence type="ECO:0000313" key="9">
    <source>
        <dbReference type="Proteomes" id="UP000439903"/>
    </source>
</evidence>
<dbReference type="SMART" id="SM00811">
    <property type="entry name" value="Alpha_kinase"/>
    <property type="match status" value="1"/>
</dbReference>
<dbReference type="PANTHER" id="PTHR47763">
    <property type="entry name" value="ALPHA-PROTEIN KINASE VWKA"/>
    <property type="match status" value="1"/>
</dbReference>
<evidence type="ECO:0000256" key="4">
    <source>
        <dbReference type="ARBA" id="ARBA00022679"/>
    </source>
</evidence>
<evidence type="ECO:0000313" key="8">
    <source>
        <dbReference type="EMBL" id="KAF0544023.1"/>
    </source>
</evidence>
<keyword evidence="9" id="KW-1185">Reference proteome</keyword>
<keyword evidence="6 8" id="KW-0418">Kinase</keyword>
<dbReference type="CDD" id="cd00198">
    <property type="entry name" value="vWFA"/>
    <property type="match status" value="1"/>
</dbReference>
<reference evidence="8 9" key="1">
    <citation type="journal article" date="2019" name="Environ. Microbiol.">
        <title>At the nexus of three kingdoms: the genome of the mycorrhizal fungus Gigaspora margarita provides insights into plant, endobacterial and fungal interactions.</title>
        <authorList>
            <person name="Venice F."/>
            <person name="Ghignone S."/>
            <person name="Salvioli di Fossalunga A."/>
            <person name="Amselem J."/>
            <person name="Novero M."/>
            <person name="Xianan X."/>
            <person name="Sedzielewska Toro K."/>
            <person name="Morin E."/>
            <person name="Lipzen A."/>
            <person name="Grigoriev I.V."/>
            <person name="Henrissat B."/>
            <person name="Martin F.M."/>
            <person name="Bonfante P."/>
        </authorList>
    </citation>
    <scope>NUCLEOTIDE SEQUENCE [LARGE SCALE GENOMIC DNA]</scope>
    <source>
        <strain evidence="8 9">BEG34</strain>
    </source>
</reference>